<evidence type="ECO:0000313" key="2">
    <source>
        <dbReference type="Proteomes" id="UP000284219"/>
    </source>
</evidence>
<keyword evidence="2" id="KW-1185">Reference proteome</keyword>
<organism evidence="1 2">
    <name type="scientific">Ammoniphilus oxalaticus</name>
    <dbReference type="NCBI Taxonomy" id="66863"/>
    <lineage>
        <taxon>Bacteria</taxon>
        <taxon>Bacillati</taxon>
        <taxon>Bacillota</taxon>
        <taxon>Bacilli</taxon>
        <taxon>Bacillales</taxon>
        <taxon>Paenibacillaceae</taxon>
        <taxon>Aneurinibacillus group</taxon>
        <taxon>Ammoniphilus</taxon>
    </lineage>
</organism>
<comment type="caution">
    <text evidence="1">The sequence shown here is derived from an EMBL/GenBank/DDBJ whole genome shotgun (WGS) entry which is preliminary data.</text>
</comment>
<evidence type="ECO:0000313" key="1">
    <source>
        <dbReference type="EMBL" id="RKD25780.1"/>
    </source>
</evidence>
<gene>
    <name evidence="1" type="ORF">BEP19_02235</name>
</gene>
<dbReference type="AlphaFoldDB" id="A0A419SN96"/>
<name>A0A419SN96_9BACL</name>
<dbReference type="Proteomes" id="UP000284219">
    <property type="component" value="Unassembled WGS sequence"/>
</dbReference>
<dbReference type="EMBL" id="MCHY01000006">
    <property type="protein sequence ID" value="RKD25780.1"/>
    <property type="molecule type" value="Genomic_DNA"/>
</dbReference>
<sequence length="273" mass="31528">MDSSPSSLCELPRSFFTENDLNYFQKSDYMARLVDYLLFDIKGWDPHEGESSVDFDGLYEKGSFPVPRFTLMLFIGEIDKVGQWPVFSTQELLTYLYFCFTANEQQSHKVRINLEAMSKAIGISKERVYESIEKLMRHEMEWIWQEEREDIFTVHHVGVTSPQASSAPFELTLDGEIESEEVKEVAVPQYLLEDYQKLGFNDDELHALIEFVSRVSEGQSMEAIVTEMVALDAELSLFSIRALIRKAEEKGVLTIYTDREGHAQISWKFPGEE</sequence>
<reference evidence="1 2" key="1">
    <citation type="submission" date="2016-08" db="EMBL/GenBank/DDBJ databases">
        <title>Novel Firmicute Genomes.</title>
        <authorList>
            <person name="Poppleton D.I."/>
            <person name="Gribaldo S."/>
        </authorList>
    </citation>
    <scope>NUCLEOTIDE SEQUENCE [LARGE SCALE GENOMIC DNA]</scope>
    <source>
        <strain evidence="1 2">RAOx-1</strain>
    </source>
</reference>
<accession>A0A419SN96</accession>
<protein>
    <submittedName>
        <fullName evidence="1">Uncharacterized protein</fullName>
    </submittedName>
</protein>
<proteinExistence type="predicted"/>
<dbReference type="Gene3D" id="1.10.10.10">
    <property type="entry name" value="Winged helix-like DNA-binding domain superfamily/Winged helix DNA-binding domain"/>
    <property type="match status" value="1"/>
</dbReference>
<dbReference type="InterPro" id="IPR036388">
    <property type="entry name" value="WH-like_DNA-bd_sf"/>
</dbReference>